<dbReference type="InterPro" id="IPR023393">
    <property type="entry name" value="START-like_dom_sf"/>
</dbReference>
<proteinExistence type="inferred from homology"/>
<evidence type="ECO:0000313" key="3">
    <source>
        <dbReference type="EMBL" id="SNZ19500.1"/>
    </source>
</evidence>
<evidence type="ECO:0000259" key="2">
    <source>
        <dbReference type="Pfam" id="PF08327"/>
    </source>
</evidence>
<gene>
    <name evidence="3" type="ORF">SAMN06265368_2589</name>
</gene>
<dbReference type="InterPro" id="IPR013538">
    <property type="entry name" value="ASHA1/2-like_C"/>
</dbReference>
<accession>A0A285PCM9</accession>
<dbReference type="EMBL" id="OBEL01000002">
    <property type="protein sequence ID" value="SNZ19500.1"/>
    <property type="molecule type" value="Genomic_DNA"/>
</dbReference>
<comment type="similarity">
    <text evidence="1">Belongs to the AHA1 family.</text>
</comment>
<name>A0A285PCM9_9HYPH</name>
<keyword evidence="4" id="KW-1185">Reference proteome</keyword>
<dbReference type="Pfam" id="PF08327">
    <property type="entry name" value="AHSA1"/>
    <property type="match status" value="1"/>
</dbReference>
<dbReference type="Gene3D" id="3.30.530.20">
    <property type="match status" value="1"/>
</dbReference>
<dbReference type="OrthoDB" id="9805228at2"/>
<dbReference type="CDD" id="cd07814">
    <property type="entry name" value="SRPBCC_CalC_Aha1-like"/>
    <property type="match status" value="1"/>
</dbReference>
<dbReference type="SUPFAM" id="SSF55961">
    <property type="entry name" value="Bet v1-like"/>
    <property type="match status" value="1"/>
</dbReference>
<evidence type="ECO:0000256" key="1">
    <source>
        <dbReference type="ARBA" id="ARBA00006817"/>
    </source>
</evidence>
<dbReference type="AlphaFoldDB" id="A0A285PCM9"/>
<evidence type="ECO:0000313" key="4">
    <source>
        <dbReference type="Proteomes" id="UP000219439"/>
    </source>
</evidence>
<dbReference type="RefSeq" id="WP_097153844.1">
    <property type="nucleotide sequence ID" value="NZ_OBEL01000002.1"/>
</dbReference>
<sequence length="164" mass="18593">MSNEKKWVKIEREFDAPIETIWNMWTDPILFKAWYGPRGMSIPVAEMNVTVGGKRKICMEMTSPERSMKMWFTGIYKEVTRPHRLVYTESMCDEDGKLISPQSMGMPVDFPDITEVIVELSESDGKTLMIMVHVGVETGTAGAGGWNQAFDKLTEYLSAKDKAV</sequence>
<dbReference type="Proteomes" id="UP000219439">
    <property type="component" value="Unassembled WGS sequence"/>
</dbReference>
<protein>
    <submittedName>
        <fullName evidence="3">Uncharacterized conserved protein YndB, AHSA1/START domain</fullName>
    </submittedName>
</protein>
<organism evidence="3 4">
    <name type="scientific">Cohaesibacter gelatinilyticus</name>
    <dbReference type="NCBI Taxonomy" id="372072"/>
    <lineage>
        <taxon>Bacteria</taxon>
        <taxon>Pseudomonadati</taxon>
        <taxon>Pseudomonadota</taxon>
        <taxon>Alphaproteobacteria</taxon>
        <taxon>Hyphomicrobiales</taxon>
        <taxon>Cohaesibacteraceae</taxon>
    </lineage>
</organism>
<feature type="domain" description="Activator of Hsp90 ATPase homologue 1/2-like C-terminal" evidence="2">
    <location>
        <begin position="15"/>
        <end position="157"/>
    </location>
</feature>
<reference evidence="3 4" key="1">
    <citation type="submission" date="2017-09" db="EMBL/GenBank/DDBJ databases">
        <authorList>
            <person name="Ehlers B."/>
            <person name="Leendertz F.H."/>
        </authorList>
    </citation>
    <scope>NUCLEOTIDE SEQUENCE [LARGE SCALE GENOMIC DNA]</scope>
    <source>
        <strain evidence="3 4">DSM 18289</strain>
    </source>
</reference>